<sequence>MHQGGFALQIPKPELYYGLLKAHYVKIHPRRGVKIGGLWYHDEVPDAPASTGHRAGATTGSERVLAPLIPALPPQLRHRRHWGSIASCLATPRPNTHTPSSSRS</sequence>
<dbReference type="HOGENOM" id="CLU_2248506_0_0_11"/>
<protein>
    <submittedName>
        <fullName evidence="1">Uncharacterized protein</fullName>
    </submittedName>
</protein>
<dbReference type="eggNOG" id="COG2801">
    <property type="taxonomic scope" value="Bacteria"/>
</dbReference>
<dbReference type="EMBL" id="CP002047">
    <property type="protein sequence ID" value="ADI12631.1"/>
    <property type="molecule type" value="Genomic_DNA"/>
</dbReference>
<gene>
    <name evidence="1" type="ordered locus">SBI_09513</name>
</gene>
<evidence type="ECO:0000313" key="1">
    <source>
        <dbReference type="EMBL" id="ADI12631.1"/>
    </source>
</evidence>
<keyword evidence="2" id="KW-1185">Reference proteome</keyword>
<reference evidence="1 2" key="1">
    <citation type="journal article" date="2010" name="J. Bacteriol.">
        <title>Genome sequence of the milbemycin-producing bacterium Streptomyces bingchenggensis.</title>
        <authorList>
            <person name="Wang X.J."/>
            <person name="Yan Y.J."/>
            <person name="Zhang B."/>
            <person name="An J."/>
            <person name="Wang J.J."/>
            <person name="Tian J."/>
            <person name="Jiang L."/>
            <person name="Chen Y.H."/>
            <person name="Huang S.X."/>
            <person name="Yin M."/>
            <person name="Zhang J."/>
            <person name="Gao A.L."/>
            <person name="Liu C.X."/>
            <person name="Zhu Z.X."/>
            <person name="Xiang W.S."/>
        </authorList>
    </citation>
    <scope>NUCLEOTIDE SEQUENCE [LARGE SCALE GENOMIC DNA]</scope>
    <source>
        <strain evidence="1 2">BCW-1</strain>
    </source>
</reference>
<name>D7C7T3_STRBB</name>
<evidence type="ECO:0000313" key="2">
    <source>
        <dbReference type="Proteomes" id="UP000000377"/>
    </source>
</evidence>
<dbReference type="Proteomes" id="UP000000377">
    <property type="component" value="Chromosome"/>
</dbReference>
<dbReference type="KEGG" id="sbh:SBI_09513"/>
<dbReference type="PATRIC" id="fig|749414.3.peg.9796"/>
<organism evidence="1 2">
    <name type="scientific">Streptomyces bingchenggensis (strain BCW-1)</name>
    <dbReference type="NCBI Taxonomy" id="749414"/>
    <lineage>
        <taxon>Bacteria</taxon>
        <taxon>Bacillati</taxon>
        <taxon>Actinomycetota</taxon>
        <taxon>Actinomycetes</taxon>
        <taxon>Kitasatosporales</taxon>
        <taxon>Streptomycetaceae</taxon>
        <taxon>Streptomyces</taxon>
    </lineage>
</organism>
<dbReference type="RefSeq" id="WP_014182078.1">
    <property type="nucleotide sequence ID" value="NC_016582.1"/>
</dbReference>
<dbReference type="AlphaFoldDB" id="D7C7T3"/>
<proteinExistence type="predicted"/>
<accession>D7C7T3</accession>